<evidence type="ECO:0000313" key="11">
    <source>
        <dbReference type="EMBL" id="TAJ43857.1"/>
    </source>
</evidence>
<evidence type="ECO:0000313" key="12">
    <source>
        <dbReference type="Proteomes" id="UP000292580"/>
    </source>
</evidence>
<dbReference type="GO" id="GO:0005737">
    <property type="term" value="C:cytoplasm"/>
    <property type="evidence" value="ECO:0007669"/>
    <property type="project" value="UniProtKB-SubCell"/>
</dbReference>
<reference evidence="11 12" key="1">
    <citation type="submission" date="2017-11" db="EMBL/GenBank/DDBJ databases">
        <title>Isolation and Characterization of Methanofollis Species from Methane Seep Offshore SW Taiwan.</title>
        <authorList>
            <person name="Teng N.-H."/>
            <person name="Lai M.-C."/>
            <person name="Chen S.-C."/>
        </authorList>
    </citation>
    <scope>NUCLEOTIDE SEQUENCE [LARGE SCALE GENOMIC DNA]</scope>
    <source>
        <strain evidence="11 12">FWC-SCC2</strain>
    </source>
</reference>
<sequence length="170" mass="17680">MKSGRALAGVLVLAALICAAGCTGTAENSVAEVGDNVTVDYTGSFPNGTVFDTSIGRKPFTFTIGKNMVIEGFEKAVIGLSEGESVSVLIPAAEAYGEYNPDLVSSVNRSGLPDDTAVGQMFLQQINGQTVIFRVIAINETTVVMDANPALAGEDLKFDITLLSIQKAAS</sequence>
<keyword evidence="7 8" id="KW-0413">Isomerase</keyword>
<feature type="domain" description="PPIase FKBP-type" evidence="10">
    <location>
        <begin position="34"/>
        <end position="118"/>
    </location>
</feature>
<comment type="subcellular location">
    <subcellularLocation>
        <location evidence="2">Cytoplasm</location>
    </subcellularLocation>
</comment>
<evidence type="ECO:0000256" key="8">
    <source>
        <dbReference type="PROSITE-ProRule" id="PRU00277"/>
    </source>
</evidence>
<keyword evidence="12" id="KW-1185">Reference proteome</keyword>
<evidence type="ECO:0000256" key="4">
    <source>
        <dbReference type="ARBA" id="ARBA00022490"/>
    </source>
</evidence>
<dbReference type="InterPro" id="IPR046357">
    <property type="entry name" value="PPIase_dom_sf"/>
</dbReference>
<dbReference type="Proteomes" id="UP000292580">
    <property type="component" value="Unassembled WGS sequence"/>
</dbReference>
<proteinExistence type="inferred from homology"/>
<dbReference type="InterPro" id="IPR001179">
    <property type="entry name" value="PPIase_FKBP_dom"/>
</dbReference>
<dbReference type="OrthoDB" id="8615at2157"/>
<dbReference type="PROSITE" id="PS50059">
    <property type="entry name" value="FKBP_PPIASE"/>
    <property type="match status" value="1"/>
</dbReference>
<accession>A0A483CLU5</accession>
<comment type="similarity">
    <text evidence="3 9">Belongs to the FKBP-type PPIase family.</text>
</comment>
<evidence type="ECO:0000256" key="6">
    <source>
        <dbReference type="ARBA" id="ARBA00023186"/>
    </source>
</evidence>
<protein>
    <recommendedName>
        <fullName evidence="9">Peptidyl-prolyl cis-trans isomerase</fullName>
        <ecNumber evidence="9">5.2.1.8</ecNumber>
    </recommendedName>
</protein>
<keyword evidence="4" id="KW-0963">Cytoplasm</keyword>
<dbReference type="GO" id="GO:0042026">
    <property type="term" value="P:protein refolding"/>
    <property type="evidence" value="ECO:0007669"/>
    <property type="project" value="UniProtKB-ARBA"/>
</dbReference>
<dbReference type="PANTHER" id="PTHR47861:SF3">
    <property type="entry name" value="FKBP-TYPE PEPTIDYL-PROLYL CIS-TRANS ISOMERASE SLYD"/>
    <property type="match status" value="1"/>
</dbReference>
<dbReference type="EC" id="5.2.1.8" evidence="9"/>
<evidence type="ECO:0000256" key="7">
    <source>
        <dbReference type="ARBA" id="ARBA00023235"/>
    </source>
</evidence>
<evidence type="ECO:0000256" key="5">
    <source>
        <dbReference type="ARBA" id="ARBA00023110"/>
    </source>
</evidence>
<dbReference type="RefSeq" id="WP_130646912.1">
    <property type="nucleotide sequence ID" value="NZ_PGCL01000003.1"/>
</dbReference>
<dbReference type="AlphaFoldDB" id="A0A483CLU5"/>
<evidence type="ECO:0000256" key="2">
    <source>
        <dbReference type="ARBA" id="ARBA00004496"/>
    </source>
</evidence>
<comment type="caution">
    <text evidence="11">The sequence shown here is derived from an EMBL/GenBank/DDBJ whole genome shotgun (WGS) entry which is preliminary data.</text>
</comment>
<comment type="catalytic activity">
    <reaction evidence="1 8 9">
        <text>[protein]-peptidylproline (omega=180) = [protein]-peptidylproline (omega=0)</text>
        <dbReference type="Rhea" id="RHEA:16237"/>
        <dbReference type="Rhea" id="RHEA-COMP:10747"/>
        <dbReference type="Rhea" id="RHEA-COMP:10748"/>
        <dbReference type="ChEBI" id="CHEBI:83833"/>
        <dbReference type="ChEBI" id="CHEBI:83834"/>
        <dbReference type="EC" id="5.2.1.8"/>
    </reaction>
</comment>
<evidence type="ECO:0000256" key="1">
    <source>
        <dbReference type="ARBA" id="ARBA00000971"/>
    </source>
</evidence>
<dbReference type="Pfam" id="PF00254">
    <property type="entry name" value="FKBP_C"/>
    <property type="match status" value="1"/>
</dbReference>
<dbReference type="PANTHER" id="PTHR47861">
    <property type="entry name" value="FKBP-TYPE PEPTIDYL-PROLYL CIS-TRANS ISOMERASE SLYD"/>
    <property type="match status" value="1"/>
</dbReference>
<dbReference type="GO" id="GO:0003755">
    <property type="term" value="F:peptidyl-prolyl cis-trans isomerase activity"/>
    <property type="evidence" value="ECO:0007669"/>
    <property type="project" value="UniProtKB-UniRule"/>
</dbReference>
<dbReference type="SUPFAM" id="SSF54534">
    <property type="entry name" value="FKBP-like"/>
    <property type="match status" value="1"/>
</dbReference>
<organism evidence="11 12">
    <name type="scientific">Methanofollis fontis</name>
    <dbReference type="NCBI Taxonomy" id="2052832"/>
    <lineage>
        <taxon>Archaea</taxon>
        <taxon>Methanobacteriati</taxon>
        <taxon>Methanobacteriota</taxon>
        <taxon>Stenosarchaea group</taxon>
        <taxon>Methanomicrobia</taxon>
        <taxon>Methanomicrobiales</taxon>
        <taxon>Methanomicrobiaceae</taxon>
        <taxon>Methanofollis</taxon>
    </lineage>
</organism>
<evidence type="ECO:0000256" key="9">
    <source>
        <dbReference type="RuleBase" id="RU003915"/>
    </source>
</evidence>
<keyword evidence="5 8" id="KW-0697">Rotamase</keyword>
<evidence type="ECO:0000256" key="3">
    <source>
        <dbReference type="ARBA" id="ARBA00006577"/>
    </source>
</evidence>
<gene>
    <name evidence="11" type="ORF">CUJ86_07255</name>
</gene>
<keyword evidence="6" id="KW-0143">Chaperone</keyword>
<dbReference type="EMBL" id="PGCL01000003">
    <property type="protein sequence ID" value="TAJ43857.1"/>
    <property type="molecule type" value="Genomic_DNA"/>
</dbReference>
<dbReference type="Gene3D" id="3.10.50.40">
    <property type="match status" value="1"/>
</dbReference>
<evidence type="ECO:0000259" key="10">
    <source>
        <dbReference type="PROSITE" id="PS50059"/>
    </source>
</evidence>
<name>A0A483CLU5_9EURY</name>